<dbReference type="HOGENOM" id="CLU_085278_0_0_3"/>
<dbReference type="STRING" id="395961.Cyan7425_1101"/>
<dbReference type="AlphaFoldDB" id="B8HLJ8"/>
<evidence type="ECO:0000313" key="1">
    <source>
        <dbReference type="EMBL" id="ACL43486.1"/>
    </source>
</evidence>
<reference evidence="1" key="1">
    <citation type="submission" date="2009-01" db="EMBL/GenBank/DDBJ databases">
        <title>Complete sequence of chromosome Cyanothece sp. PCC 7425.</title>
        <authorList>
            <consortium name="US DOE Joint Genome Institute"/>
            <person name="Lucas S."/>
            <person name="Copeland A."/>
            <person name="Lapidus A."/>
            <person name="Glavina del Rio T."/>
            <person name="Dalin E."/>
            <person name="Tice H."/>
            <person name="Bruce D."/>
            <person name="Goodwin L."/>
            <person name="Pitluck S."/>
            <person name="Sims D."/>
            <person name="Meineke L."/>
            <person name="Brettin T."/>
            <person name="Detter J.C."/>
            <person name="Han C."/>
            <person name="Larimer F."/>
            <person name="Land M."/>
            <person name="Hauser L."/>
            <person name="Kyrpides N."/>
            <person name="Ovchinnikova G."/>
            <person name="Liberton M."/>
            <person name="Stoeckel J."/>
            <person name="Banerjee A."/>
            <person name="Singh A."/>
            <person name="Page L."/>
            <person name="Sato H."/>
            <person name="Zhao L."/>
            <person name="Sherman L."/>
            <person name="Pakrasi H."/>
            <person name="Richardson P."/>
        </authorList>
    </citation>
    <scope>NUCLEOTIDE SEQUENCE</scope>
    <source>
        <strain evidence="1">PCC 7425</strain>
    </source>
</reference>
<dbReference type="OrthoDB" id="9795420at2"/>
<dbReference type="EMBL" id="CP001344">
    <property type="protein sequence ID" value="ACL43486.1"/>
    <property type="molecule type" value="Genomic_DNA"/>
</dbReference>
<dbReference type="eggNOG" id="ENOG502Z8FA">
    <property type="taxonomic scope" value="Bacteria"/>
</dbReference>
<accession>B8HLJ8</accession>
<sequence>MNLFVIRCLNKGRAIYTQEGGSAFPTHLKTVKAFDYEGQAASDQVKSLISAPGPCMVSRLGHNELQAISVYLTIHNDRRYLDKFYDYLTGRSGWFWWDKSLINAMQIGAGFFPATPDLLSKFCIKMLDDIALIDLLGAWLPGESFLTELQQAIRVPLIDLEPYVHANPWSAALANRTVLVIHPFVESIRSQFSRRHLLFKDQRILPEFELKTIKVIQSHAGDKVNFPSWFDAFEYMCKKNDQTNFDIALIGAGAYGLPLAVHIKRIGKKAIYLGGATQILFGIRGSRWDDRPFYQTLFNPYWVRPQSCERPQNADLVERACYW</sequence>
<protein>
    <submittedName>
        <fullName evidence="1">Uncharacterized protein</fullName>
    </submittedName>
</protein>
<organism evidence="1">
    <name type="scientific">Cyanothece sp. (strain PCC 7425 / ATCC 29141)</name>
    <dbReference type="NCBI Taxonomy" id="395961"/>
    <lineage>
        <taxon>Bacteria</taxon>
        <taxon>Bacillati</taxon>
        <taxon>Cyanobacteriota</taxon>
        <taxon>Cyanophyceae</taxon>
        <taxon>Gomontiellales</taxon>
        <taxon>Cyanothecaceae</taxon>
        <taxon>Cyanothece</taxon>
    </lineage>
</organism>
<proteinExistence type="predicted"/>
<name>B8HLJ8_CYAP4</name>
<dbReference type="KEGG" id="cyn:Cyan7425_1101"/>
<gene>
    <name evidence="1" type="ordered locus">Cyan7425_1101</name>
</gene>